<protein>
    <submittedName>
        <fullName evidence="8">Site-specific integrase</fullName>
    </submittedName>
</protein>
<evidence type="ECO:0000256" key="1">
    <source>
        <dbReference type="ARBA" id="ARBA00008857"/>
    </source>
</evidence>
<sequence>MSQTRNRRAGVEDRWTKTVRDEHGNEQRVPSAAHGKGMRWRARYVDAEGRERSKAFRVKAHAQAWLDEIVAGQVTGSYVDPRLGKVTFMSFYNDWSTRQVWVSGTRHAMDQAVNSVTFGTVALADLRPSHLEAWIKELQENQLQASTIKTRFANVRTIIRAAIRDRHLTRDPSENVRLPRRRKASAAMVIPTVAEVGATLHAATEWMPALVALCSSAGLRRGEVSALQVGDIDFLRKEIHVERQVQWPEDGTIEIRPPKYGSERTVYAPDELLAIVAEHIRLYCAGDDPKRWLFPGTMDRTRPVHAATVGRKWRALRASVDVGYRLHDLRHFYASGLIAAGCDVVTVQRALGHASAAMTLEVYGHLWPDASDRTRKAAGDLLAAALDSPADALRTAGAKTPSD</sequence>
<comment type="caution">
    <text evidence="8">The sequence shown here is derived from an EMBL/GenBank/DDBJ whole genome shotgun (WGS) entry which is preliminary data.</text>
</comment>
<gene>
    <name evidence="8" type="ORF">KL859_16200</name>
</gene>
<accession>A0ABS6HP56</accession>
<name>A0ABS6HP56_MYCGD</name>
<dbReference type="Gene3D" id="1.10.150.130">
    <property type="match status" value="1"/>
</dbReference>
<evidence type="ECO:0000259" key="6">
    <source>
        <dbReference type="PROSITE" id="PS51898"/>
    </source>
</evidence>
<dbReference type="InterPro" id="IPR011010">
    <property type="entry name" value="DNA_brk_join_enz"/>
</dbReference>
<keyword evidence="3" id="KW-0233">DNA recombination</keyword>
<evidence type="ECO:0000313" key="8">
    <source>
        <dbReference type="EMBL" id="MBU8824406.1"/>
    </source>
</evidence>
<dbReference type="SUPFAM" id="SSF56349">
    <property type="entry name" value="DNA breaking-rejoining enzymes"/>
    <property type="match status" value="1"/>
</dbReference>
<dbReference type="InterPro" id="IPR013762">
    <property type="entry name" value="Integrase-like_cat_sf"/>
</dbReference>
<dbReference type="PROSITE" id="PS51900">
    <property type="entry name" value="CB"/>
    <property type="match status" value="1"/>
</dbReference>
<evidence type="ECO:0000313" key="9">
    <source>
        <dbReference type="Proteomes" id="UP000696413"/>
    </source>
</evidence>
<evidence type="ECO:0000259" key="7">
    <source>
        <dbReference type="PROSITE" id="PS51900"/>
    </source>
</evidence>
<dbReference type="PANTHER" id="PTHR30349:SF64">
    <property type="entry name" value="PROPHAGE INTEGRASE INTD-RELATED"/>
    <property type="match status" value="1"/>
</dbReference>
<evidence type="ECO:0000256" key="2">
    <source>
        <dbReference type="ARBA" id="ARBA00023125"/>
    </source>
</evidence>
<dbReference type="Pfam" id="PF12834">
    <property type="entry name" value="Phage_int_SAM_2"/>
    <property type="match status" value="1"/>
</dbReference>
<keyword evidence="2 4" id="KW-0238">DNA-binding</keyword>
<proteinExistence type="inferred from homology"/>
<dbReference type="PROSITE" id="PS51898">
    <property type="entry name" value="TYR_RECOMBINASE"/>
    <property type="match status" value="1"/>
</dbReference>
<dbReference type="RefSeq" id="WP_214395113.1">
    <property type="nucleotide sequence ID" value="NZ_JAHBOL010000016.1"/>
</dbReference>
<evidence type="ECO:0000256" key="3">
    <source>
        <dbReference type="ARBA" id="ARBA00023172"/>
    </source>
</evidence>
<keyword evidence="9" id="KW-1185">Reference proteome</keyword>
<dbReference type="Proteomes" id="UP000696413">
    <property type="component" value="Unassembled WGS sequence"/>
</dbReference>
<comment type="similarity">
    <text evidence="1">Belongs to the 'phage' integrase family.</text>
</comment>
<feature type="region of interest" description="Disordered" evidence="5">
    <location>
        <begin position="1"/>
        <end position="34"/>
    </location>
</feature>
<reference evidence="8 9" key="1">
    <citation type="submission" date="2021-05" db="EMBL/GenBank/DDBJ databases">
        <title>Draft Genome Sequences of Clinical Respiratory Isolates of Mycobacterium goodii Recovered in Ireland.</title>
        <authorList>
            <person name="Flanagan P.R."/>
            <person name="Mok S."/>
            <person name="Roycroft E."/>
            <person name="Rogers T.R."/>
            <person name="Fitzgibbon M."/>
        </authorList>
    </citation>
    <scope>NUCLEOTIDE SEQUENCE [LARGE SCALE GENOMIC DNA]</scope>
    <source>
        <strain evidence="8 9">14IE55</strain>
    </source>
</reference>
<feature type="domain" description="Tyr recombinase" evidence="6">
    <location>
        <begin position="186"/>
        <end position="379"/>
    </location>
</feature>
<dbReference type="CDD" id="cd01189">
    <property type="entry name" value="INT_ICEBs1_C_like"/>
    <property type="match status" value="1"/>
</dbReference>
<feature type="compositionally biased region" description="Basic and acidic residues" evidence="5">
    <location>
        <begin position="9"/>
        <end position="26"/>
    </location>
</feature>
<dbReference type="EMBL" id="JAHBOM010000011">
    <property type="protein sequence ID" value="MBU8824406.1"/>
    <property type="molecule type" value="Genomic_DNA"/>
</dbReference>
<evidence type="ECO:0000256" key="4">
    <source>
        <dbReference type="PROSITE-ProRule" id="PRU01248"/>
    </source>
</evidence>
<feature type="domain" description="Core-binding (CB)" evidence="7">
    <location>
        <begin position="86"/>
        <end position="163"/>
    </location>
</feature>
<dbReference type="Pfam" id="PF00589">
    <property type="entry name" value="Phage_integrase"/>
    <property type="match status" value="1"/>
</dbReference>
<dbReference type="InterPro" id="IPR010998">
    <property type="entry name" value="Integrase_recombinase_N"/>
</dbReference>
<dbReference type="InterPro" id="IPR044068">
    <property type="entry name" value="CB"/>
</dbReference>
<dbReference type="InterPro" id="IPR002104">
    <property type="entry name" value="Integrase_catalytic"/>
</dbReference>
<organism evidence="8 9">
    <name type="scientific">Mycolicibacterium goodii</name>
    <name type="common">Mycobacterium goodii</name>
    <dbReference type="NCBI Taxonomy" id="134601"/>
    <lineage>
        <taxon>Bacteria</taxon>
        <taxon>Bacillati</taxon>
        <taxon>Actinomycetota</taxon>
        <taxon>Actinomycetes</taxon>
        <taxon>Mycobacteriales</taxon>
        <taxon>Mycobacteriaceae</taxon>
        <taxon>Mycolicibacterium</taxon>
    </lineage>
</organism>
<dbReference type="PANTHER" id="PTHR30349">
    <property type="entry name" value="PHAGE INTEGRASE-RELATED"/>
    <property type="match status" value="1"/>
</dbReference>
<evidence type="ECO:0000256" key="5">
    <source>
        <dbReference type="SAM" id="MobiDB-lite"/>
    </source>
</evidence>
<dbReference type="InterPro" id="IPR024457">
    <property type="entry name" value="Putative_integrase_N"/>
</dbReference>
<dbReference type="Gene3D" id="1.10.443.10">
    <property type="entry name" value="Intergrase catalytic core"/>
    <property type="match status" value="1"/>
</dbReference>
<dbReference type="InterPro" id="IPR050090">
    <property type="entry name" value="Tyrosine_recombinase_XerCD"/>
</dbReference>